<dbReference type="AlphaFoldDB" id="A0AAE3NW45"/>
<protein>
    <submittedName>
        <fullName evidence="4">Nitroreductase family protein</fullName>
    </submittedName>
</protein>
<reference evidence="4" key="1">
    <citation type="submission" date="2023-03" db="EMBL/GenBank/DDBJ databases">
        <title>Stygiobacter electus gen. nov., sp. nov., facultatively anaerobic thermotolerant bacterium of the class Ignavibacteria from a well of Yessentuki mineral water deposit.</title>
        <authorList>
            <person name="Podosokorskaya O.A."/>
            <person name="Elcheninov A.G."/>
            <person name="Petrova N.F."/>
            <person name="Zavarzina D.G."/>
            <person name="Kublanov I.V."/>
            <person name="Merkel A.Y."/>
        </authorList>
    </citation>
    <scope>NUCLEOTIDE SEQUENCE</scope>
    <source>
        <strain evidence="4">09-Me</strain>
    </source>
</reference>
<comment type="caution">
    <text evidence="4">The sequence shown here is derived from an EMBL/GenBank/DDBJ whole genome shotgun (WGS) entry which is preliminary data.</text>
</comment>
<evidence type="ECO:0000256" key="1">
    <source>
        <dbReference type="ARBA" id="ARBA00007118"/>
    </source>
</evidence>
<proteinExistence type="inferred from homology"/>
<keyword evidence="2" id="KW-0560">Oxidoreductase</keyword>
<comment type="similarity">
    <text evidence="1">Belongs to the nitroreductase family.</text>
</comment>
<evidence type="ECO:0000313" key="4">
    <source>
        <dbReference type="EMBL" id="MDF1611151.1"/>
    </source>
</evidence>
<evidence type="ECO:0000259" key="3">
    <source>
        <dbReference type="Pfam" id="PF00881"/>
    </source>
</evidence>
<feature type="domain" description="Nitroreductase" evidence="3">
    <location>
        <begin position="15"/>
        <end position="58"/>
    </location>
</feature>
<dbReference type="SUPFAM" id="SSF55469">
    <property type="entry name" value="FMN-dependent nitroreductase-like"/>
    <property type="match status" value="1"/>
</dbReference>
<organism evidence="4 5">
    <name type="scientific">Stygiobacter electus</name>
    <dbReference type="NCBI Taxonomy" id="3032292"/>
    <lineage>
        <taxon>Bacteria</taxon>
        <taxon>Pseudomonadati</taxon>
        <taxon>Ignavibacteriota</taxon>
        <taxon>Ignavibacteria</taxon>
        <taxon>Ignavibacteriales</taxon>
        <taxon>Melioribacteraceae</taxon>
        <taxon>Stygiobacter</taxon>
    </lineage>
</organism>
<gene>
    <name evidence="4" type="ORF">P0M35_03245</name>
</gene>
<dbReference type="Pfam" id="PF00881">
    <property type="entry name" value="Nitroreductase"/>
    <property type="match status" value="2"/>
</dbReference>
<evidence type="ECO:0000313" key="5">
    <source>
        <dbReference type="Proteomes" id="UP001221302"/>
    </source>
</evidence>
<dbReference type="PANTHER" id="PTHR43673:SF10">
    <property type="entry name" value="NADH DEHYDROGENASE_NAD(P)H NITROREDUCTASE XCC3605-RELATED"/>
    <property type="match status" value="1"/>
</dbReference>
<sequence>MIKEAKTIYPVNELIKKRWSARSFSDKQISDDELNTIFEAASWAFSSMNYQPWRYIYSKKSDKVNFEKFVDCLSEGNKPWAKNASVLIFSIAKKNYDDGNKNIAALHDVGAANATLILQAASMEIYGHLMGGYSKTKAIELFNIDTQEYEPVVFIALGYLDDPEKLEEPFRTRELTPRTRKPIADFVKKF</sequence>
<dbReference type="RefSeq" id="WP_321534918.1">
    <property type="nucleotide sequence ID" value="NZ_JARGDL010000003.1"/>
</dbReference>
<dbReference type="Gene3D" id="3.40.109.10">
    <property type="entry name" value="NADH Oxidase"/>
    <property type="match status" value="1"/>
</dbReference>
<dbReference type="InterPro" id="IPR000415">
    <property type="entry name" value="Nitroreductase-like"/>
</dbReference>
<feature type="domain" description="Nitroreductase" evidence="3">
    <location>
        <begin position="73"/>
        <end position="159"/>
    </location>
</feature>
<dbReference type="CDD" id="cd02138">
    <property type="entry name" value="TdsD-like"/>
    <property type="match status" value="1"/>
</dbReference>
<accession>A0AAE3NW45</accession>
<dbReference type="EMBL" id="JARGDL010000003">
    <property type="protein sequence ID" value="MDF1611151.1"/>
    <property type="molecule type" value="Genomic_DNA"/>
</dbReference>
<dbReference type="GO" id="GO:0016491">
    <property type="term" value="F:oxidoreductase activity"/>
    <property type="evidence" value="ECO:0007669"/>
    <property type="project" value="UniProtKB-KW"/>
</dbReference>
<keyword evidence="5" id="KW-1185">Reference proteome</keyword>
<name>A0AAE3NW45_9BACT</name>
<dbReference type="Proteomes" id="UP001221302">
    <property type="component" value="Unassembled WGS sequence"/>
</dbReference>
<dbReference type="PANTHER" id="PTHR43673">
    <property type="entry name" value="NAD(P)H NITROREDUCTASE YDGI-RELATED"/>
    <property type="match status" value="1"/>
</dbReference>
<evidence type="ECO:0000256" key="2">
    <source>
        <dbReference type="ARBA" id="ARBA00023002"/>
    </source>
</evidence>
<dbReference type="InterPro" id="IPR029479">
    <property type="entry name" value="Nitroreductase"/>
</dbReference>